<proteinExistence type="predicted"/>
<dbReference type="InterPro" id="IPR000073">
    <property type="entry name" value="AB_hydrolase_1"/>
</dbReference>
<dbReference type="Pfam" id="PF00561">
    <property type="entry name" value="Abhydrolase_1"/>
    <property type="match status" value="1"/>
</dbReference>
<evidence type="ECO:0000313" key="3">
    <source>
        <dbReference type="Proteomes" id="UP000261520"/>
    </source>
</evidence>
<dbReference type="SUPFAM" id="SSF53474">
    <property type="entry name" value="alpha/beta-Hydrolases"/>
    <property type="match status" value="1"/>
</dbReference>
<reference evidence="2" key="2">
    <citation type="submission" date="2025-09" db="UniProtKB">
        <authorList>
            <consortium name="Ensembl"/>
        </authorList>
    </citation>
    <scope>IDENTIFICATION</scope>
</reference>
<dbReference type="STRING" id="409849.ENSPMGP00000008408"/>
<dbReference type="GO" id="GO:0052651">
    <property type="term" value="P:monoacylglycerol catabolic process"/>
    <property type="evidence" value="ECO:0007669"/>
    <property type="project" value="TreeGrafter"/>
</dbReference>
<dbReference type="PANTHER" id="PTHR12277:SF69">
    <property type="entry name" value="PROTEIN ABHD12B"/>
    <property type="match status" value="1"/>
</dbReference>
<keyword evidence="3" id="KW-1185">Reference proteome</keyword>
<dbReference type="GO" id="GO:0005789">
    <property type="term" value="C:endoplasmic reticulum membrane"/>
    <property type="evidence" value="ECO:0007669"/>
    <property type="project" value="TreeGrafter"/>
</dbReference>
<dbReference type="GO" id="GO:0006660">
    <property type="term" value="P:phosphatidylserine catabolic process"/>
    <property type="evidence" value="ECO:0007669"/>
    <property type="project" value="TreeGrafter"/>
</dbReference>
<reference evidence="2" key="1">
    <citation type="submission" date="2025-08" db="UniProtKB">
        <authorList>
            <consortium name="Ensembl"/>
        </authorList>
    </citation>
    <scope>IDENTIFICATION</scope>
</reference>
<dbReference type="PANTHER" id="PTHR12277">
    <property type="entry name" value="ALPHA/BETA HYDROLASE DOMAIN-CONTAINING PROTEIN"/>
    <property type="match status" value="1"/>
</dbReference>
<evidence type="ECO:0000313" key="2">
    <source>
        <dbReference type="Ensembl" id="ENSPMGP00000008408.1"/>
    </source>
</evidence>
<feature type="domain" description="AB hydrolase-1" evidence="1">
    <location>
        <begin position="92"/>
        <end position="171"/>
    </location>
</feature>
<organism evidence="2 3">
    <name type="scientific">Periophthalmus magnuspinnatus</name>
    <dbReference type="NCBI Taxonomy" id="409849"/>
    <lineage>
        <taxon>Eukaryota</taxon>
        <taxon>Metazoa</taxon>
        <taxon>Chordata</taxon>
        <taxon>Craniata</taxon>
        <taxon>Vertebrata</taxon>
        <taxon>Euteleostomi</taxon>
        <taxon>Actinopterygii</taxon>
        <taxon>Neopterygii</taxon>
        <taxon>Teleostei</taxon>
        <taxon>Neoteleostei</taxon>
        <taxon>Acanthomorphata</taxon>
        <taxon>Gobiaria</taxon>
        <taxon>Gobiiformes</taxon>
        <taxon>Gobioidei</taxon>
        <taxon>Gobiidae</taxon>
        <taxon>Oxudercinae</taxon>
        <taxon>Periophthalmus</taxon>
    </lineage>
</organism>
<sequence>KIILLSLTAVAMLGFSVKILPEIIQQVAFILPYFVDLSQPADFSLNHTVNMYVSSEEGISLGVWLTVPESQWKEAQGKDLNWYQESLGDGNPVFIYFHGNTKNRYNTLGYHVVVPDYRGFGDSTGEPTEDGLTTDALYIYNWVKARSGSSLVVIWGHSLGTACVQMIFHIFSKNTPGKVITFPWKLEGGGHRPSTRKITYIKKMKSPILFLHSEDDHLARIENVEEVILVIAQNKDRVKLVKFDGSKGYLHNGLYRDAKLPGVIKDFVASL</sequence>
<dbReference type="GO" id="GO:0004622">
    <property type="term" value="F:phosphatidylcholine lysophospholipase activity"/>
    <property type="evidence" value="ECO:0007669"/>
    <property type="project" value="TreeGrafter"/>
</dbReference>
<dbReference type="AlphaFoldDB" id="A0A3B3ZUL8"/>
<dbReference type="Ensembl" id="ENSPMGT00000008947.1">
    <property type="protein sequence ID" value="ENSPMGP00000008408.1"/>
    <property type="gene ID" value="ENSPMGG00000006865.1"/>
</dbReference>
<dbReference type="GO" id="GO:0047372">
    <property type="term" value="F:monoacylglycerol lipase activity"/>
    <property type="evidence" value="ECO:0007669"/>
    <property type="project" value="TreeGrafter"/>
</dbReference>
<protein>
    <recommendedName>
        <fullName evidence="1">AB hydrolase-1 domain-containing protein</fullName>
    </recommendedName>
</protein>
<dbReference type="Proteomes" id="UP000261520">
    <property type="component" value="Unplaced"/>
</dbReference>
<dbReference type="InterPro" id="IPR029058">
    <property type="entry name" value="AB_hydrolase_fold"/>
</dbReference>
<name>A0A3B3ZUL8_9GOBI</name>
<accession>A0A3B3ZUL8</accession>
<evidence type="ECO:0000259" key="1">
    <source>
        <dbReference type="Pfam" id="PF00561"/>
    </source>
</evidence>
<dbReference type="Gene3D" id="3.40.50.1820">
    <property type="entry name" value="alpha/beta hydrolase"/>
    <property type="match status" value="1"/>
</dbReference>